<reference evidence="9 10" key="1">
    <citation type="submission" date="2017-09" db="EMBL/GenBank/DDBJ databases">
        <title>Depth-based differentiation of microbial function through sediment-hosted aquifers and enrichment of novel symbionts in the deep terrestrial subsurface.</title>
        <authorList>
            <person name="Probst A.J."/>
            <person name="Ladd B."/>
            <person name="Jarett J.K."/>
            <person name="Geller-Mcgrath D.E."/>
            <person name="Sieber C.M."/>
            <person name="Emerson J.B."/>
            <person name="Anantharaman K."/>
            <person name="Thomas B.C."/>
            <person name="Malmstrom R."/>
            <person name="Stieglmeier M."/>
            <person name="Klingl A."/>
            <person name="Woyke T."/>
            <person name="Ryan C.M."/>
            <person name="Banfield J.F."/>
        </authorList>
    </citation>
    <scope>NUCLEOTIDE SEQUENCE [LARGE SCALE GENOMIC DNA]</scope>
    <source>
        <strain evidence="9">CG10_big_fil_rev_8_21_14_0_10_51_16</strain>
    </source>
</reference>
<dbReference type="EMBL" id="PCYI01000006">
    <property type="protein sequence ID" value="PIR45129.1"/>
    <property type="molecule type" value="Genomic_DNA"/>
</dbReference>
<evidence type="ECO:0000313" key="9">
    <source>
        <dbReference type="EMBL" id="PIR45129.1"/>
    </source>
</evidence>
<evidence type="ECO:0000256" key="2">
    <source>
        <dbReference type="ARBA" id="ARBA00013061"/>
    </source>
</evidence>
<feature type="binding site" evidence="7">
    <location>
        <position position="330"/>
    </location>
    <ligand>
        <name>ATP</name>
        <dbReference type="ChEBI" id="CHEBI:30616"/>
    </ligand>
</feature>
<sequence>MELPFIKNFEQFAGKRVFLRACLNAPMENGKLTNSFRLRRLQPTIQALREVGAKVILAGYLSHEVTCGFKPVAEFLGVELLDTLDPRQLQERAGRLGSGEVVMLPNLRRDPREEKNDLTFAHELASLADVYVNDAFPDSHREYSSIIGIPRLLPSLLGPQFQLEIEHLSKAFSPAHPFLFILGGAKFSTKEPLVSGFLESADHIFITGALANTFFKAKGYEVGTSLIEPDEVVCPKTGPEALLPDAFGPPRRACFRGDYQRLRDLMENKKILLPIDVTVQGLRGSCVKKPDAVLPDENMLDVGPATVAMVKELIGPSQFVLWNGPLGNFEKGFSSSTDEVALALAISHATSIVGGGDTLAALNRLGLDEKRKDEGGFDFVSTAGGAMLDFLAHRSLPGIEAVKNARQ</sequence>
<keyword evidence="6 7" id="KW-0067">ATP-binding</keyword>
<proteinExistence type="inferred from homology"/>
<organism evidence="9 10">
    <name type="scientific">Candidatus Vogelbacteria bacterium CG10_big_fil_rev_8_21_14_0_10_51_16</name>
    <dbReference type="NCBI Taxonomy" id="1975045"/>
    <lineage>
        <taxon>Bacteria</taxon>
        <taxon>Candidatus Vogeliibacteriota</taxon>
    </lineage>
</organism>
<evidence type="ECO:0000256" key="1">
    <source>
        <dbReference type="ARBA" id="ARBA00000642"/>
    </source>
</evidence>
<evidence type="ECO:0000256" key="3">
    <source>
        <dbReference type="ARBA" id="ARBA00022679"/>
    </source>
</evidence>
<dbReference type="Proteomes" id="UP000228767">
    <property type="component" value="Unassembled WGS sequence"/>
</dbReference>
<dbReference type="GO" id="GO:0004618">
    <property type="term" value="F:phosphoglycerate kinase activity"/>
    <property type="evidence" value="ECO:0007669"/>
    <property type="project" value="UniProtKB-EC"/>
</dbReference>
<dbReference type="PANTHER" id="PTHR11406">
    <property type="entry name" value="PHOSPHOGLYCERATE KINASE"/>
    <property type="match status" value="1"/>
</dbReference>
<dbReference type="Pfam" id="PF00162">
    <property type="entry name" value="PGK"/>
    <property type="match status" value="1"/>
</dbReference>
<dbReference type="PANTHER" id="PTHR11406:SF23">
    <property type="entry name" value="PHOSPHOGLYCERATE KINASE 1, CHLOROPLASTIC-RELATED"/>
    <property type="match status" value="1"/>
</dbReference>
<gene>
    <name evidence="9" type="primary">pgk</name>
    <name evidence="9" type="ORF">COV10_01230</name>
</gene>
<dbReference type="PIRSF" id="PIRSF000724">
    <property type="entry name" value="Pgk"/>
    <property type="match status" value="1"/>
</dbReference>
<evidence type="ECO:0000313" key="10">
    <source>
        <dbReference type="Proteomes" id="UP000228767"/>
    </source>
</evidence>
<dbReference type="Gene3D" id="3.40.50.1260">
    <property type="entry name" value="Phosphoglycerate kinase, N-terminal domain"/>
    <property type="match status" value="2"/>
</dbReference>
<dbReference type="GO" id="GO:0006096">
    <property type="term" value="P:glycolytic process"/>
    <property type="evidence" value="ECO:0007669"/>
    <property type="project" value="InterPro"/>
</dbReference>
<dbReference type="EC" id="2.7.2.3" evidence="2 8"/>
<dbReference type="GO" id="GO:0006094">
    <property type="term" value="P:gluconeogenesis"/>
    <property type="evidence" value="ECO:0007669"/>
    <property type="project" value="TreeGrafter"/>
</dbReference>
<comment type="similarity">
    <text evidence="8">Belongs to the phosphoglycerate kinase family.</text>
</comment>
<dbReference type="GO" id="GO:0005829">
    <property type="term" value="C:cytosol"/>
    <property type="evidence" value="ECO:0007669"/>
    <property type="project" value="TreeGrafter"/>
</dbReference>
<dbReference type="InterPro" id="IPR036043">
    <property type="entry name" value="Phosphoglycerate_kinase_sf"/>
</dbReference>
<keyword evidence="4" id="KW-0547">Nucleotide-binding</keyword>
<evidence type="ECO:0000256" key="8">
    <source>
        <dbReference type="RuleBase" id="RU000532"/>
    </source>
</evidence>
<evidence type="ECO:0000256" key="7">
    <source>
        <dbReference type="PIRSR" id="PIRSR000724-2"/>
    </source>
</evidence>
<feature type="binding site" evidence="7">
    <location>
        <begin position="355"/>
        <end position="358"/>
    </location>
    <ligand>
        <name>ATP</name>
        <dbReference type="ChEBI" id="CHEBI:30616"/>
    </ligand>
</feature>
<accession>A0A2H0RF20</accession>
<dbReference type="SUPFAM" id="SSF53748">
    <property type="entry name" value="Phosphoglycerate kinase"/>
    <property type="match status" value="1"/>
</dbReference>
<name>A0A2H0RF20_9BACT</name>
<dbReference type="AlphaFoldDB" id="A0A2H0RF20"/>
<evidence type="ECO:0000256" key="5">
    <source>
        <dbReference type="ARBA" id="ARBA00022777"/>
    </source>
</evidence>
<dbReference type="PRINTS" id="PR00477">
    <property type="entry name" value="PHGLYCKINASE"/>
</dbReference>
<dbReference type="GO" id="GO:0043531">
    <property type="term" value="F:ADP binding"/>
    <property type="evidence" value="ECO:0007669"/>
    <property type="project" value="TreeGrafter"/>
</dbReference>
<dbReference type="InterPro" id="IPR015824">
    <property type="entry name" value="Phosphoglycerate_kinase_N"/>
</dbReference>
<keyword evidence="3 8" id="KW-0808">Transferase</keyword>
<dbReference type="InterPro" id="IPR001576">
    <property type="entry name" value="Phosphoglycerate_kinase"/>
</dbReference>
<evidence type="ECO:0000256" key="6">
    <source>
        <dbReference type="ARBA" id="ARBA00022840"/>
    </source>
</evidence>
<feature type="binding site" evidence="7">
    <location>
        <position position="190"/>
    </location>
    <ligand>
        <name>ATP</name>
        <dbReference type="ChEBI" id="CHEBI:30616"/>
    </ligand>
</feature>
<comment type="caution">
    <text evidence="9">The sequence shown here is derived from an EMBL/GenBank/DDBJ whole genome shotgun (WGS) entry which is preliminary data.</text>
</comment>
<comment type="catalytic activity">
    <reaction evidence="1 8">
        <text>(2R)-3-phosphoglycerate + ATP = (2R)-3-phospho-glyceroyl phosphate + ADP</text>
        <dbReference type="Rhea" id="RHEA:14801"/>
        <dbReference type="ChEBI" id="CHEBI:30616"/>
        <dbReference type="ChEBI" id="CHEBI:57604"/>
        <dbReference type="ChEBI" id="CHEBI:58272"/>
        <dbReference type="ChEBI" id="CHEBI:456216"/>
        <dbReference type="EC" id="2.7.2.3"/>
    </reaction>
</comment>
<evidence type="ECO:0000256" key="4">
    <source>
        <dbReference type="ARBA" id="ARBA00022741"/>
    </source>
</evidence>
<dbReference type="GO" id="GO:0005524">
    <property type="term" value="F:ATP binding"/>
    <property type="evidence" value="ECO:0007669"/>
    <property type="project" value="UniProtKB-KW"/>
</dbReference>
<keyword evidence="5 8" id="KW-0418">Kinase</keyword>
<protein>
    <recommendedName>
        <fullName evidence="2 8">Phosphoglycerate kinase</fullName>
        <ecNumber evidence="2 8">2.7.2.3</ecNumber>
    </recommendedName>
</protein>